<protein>
    <recommendedName>
        <fullName evidence="1">GH18 domain-containing protein</fullName>
    </recommendedName>
</protein>
<evidence type="ECO:0000259" key="1">
    <source>
        <dbReference type="PROSITE" id="PS51910"/>
    </source>
</evidence>
<dbReference type="PANTHER" id="PTHR11177">
    <property type="entry name" value="CHITINASE"/>
    <property type="match status" value="1"/>
</dbReference>
<sequence>MGKVQSESLLAGGLTRAEFALPVSTEASRQQFASSAVKLVAAWGSDRLDVDWEHPENAQEAQNYVSLLRACREALGEYAAQLAPNYYVC</sequence>
<dbReference type="Gene3D" id="3.20.20.80">
    <property type="entry name" value="Glycosidases"/>
    <property type="match status" value="1"/>
</dbReference>
<comment type="caution">
    <text evidence="2">The sequence shown here is derived from an EMBL/GenBank/DDBJ whole genome shotgun (WGS) entry which is preliminary data.</text>
</comment>
<proteinExistence type="predicted"/>
<dbReference type="GO" id="GO:0005576">
    <property type="term" value="C:extracellular region"/>
    <property type="evidence" value="ECO:0007669"/>
    <property type="project" value="TreeGrafter"/>
</dbReference>
<organism evidence="2 3">
    <name type="scientific">Monosporascus ibericus</name>
    <dbReference type="NCBI Taxonomy" id="155417"/>
    <lineage>
        <taxon>Eukaryota</taxon>
        <taxon>Fungi</taxon>
        <taxon>Dikarya</taxon>
        <taxon>Ascomycota</taxon>
        <taxon>Pezizomycotina</taxon>
        <taxon>Sordariomycetes</taxon>
        <taxon>Xylariomycetidae</taxon>
        <taxon>Xylariales</taxon>
        <taxon>Xylariales incertae sedis</taxon>
        <taxon>Monosporascus</taxon>
    </lineage>
</organism>
<dbReference type="GO" id="GO:0006032">
    <property type="term" value="P:chitin catabolic process"/>
    <property type="evidence" value="ECO:0007669"/>
    <property type="project" value="TreeGrafter"/>
</dbReference>
<dbReference type="STRING" id="155417.A0A4Q4T5R6"/>
<dbReference type="PANTHER" id="PTHR11177:SF317">
    <property type="entry name" value="CHITINASE 12-RELATED"/>
    <property type="match status" value="1"/>
</dbReference>
<dbReference type="Proteomes" id="UP000293360">
    <property type="component" value="Unassembled WGS sequence"/>
</dbReference>
<evidence type="ECO:0000313" key="3">
    <source>
        <dbReference type="Proteomes" id="UP000293360"/>
    </source>
</evidence>
<dbReference type="EMBL" id="QJNU01000349">
    <property type="protein sequence ID" value="RYP01731.1"/>
    <property type="molecule type" value="Genomic_DNA"/>
</dbReference>
<dbReference type="SUPFAM" id="SSF51445">
    <property type="entry name" value="(Trans)glycosidases"/>
    <property type="match status" value="1"/>
</dbReference>
<dbReference type="PROSITE" id="PS51910">
    <property type="entry name" value="GH18_2"/>
    <property type="match status" value="1"/>
</dbReference>
<accession>A0A4Q4T5R6</accession>
<dbReference type="Pfam" id="PF00704">
    <property type="entry name" value="Glyco_hydro_18"/>
    <property type="match status" value="1"/>
</dbReference>
<dbReference type="GO" id="GO:0008061">
    <property type="term" value="F:chitin binding"/>
    <property type="evidence" value="ECO:0007669"/>
    <property type="project" value="TreeGrafter"/>
</dbReference>
<keyword evidence="3" id="KW-1185">Reference proteome</keyword>
<dbReference type="InterPro" id="IPR001223">
    <property type="entry name" value="Glyco_hydro18_cat"/>
</dbReference>
<dbReference type="InterPro" id="IPR050314">
    <property type="entry name" value="Glycosyl_Hydrlase_18"/>
</dbReference>
<dbReference type="OrthoDB" id="76388at2759"/>
<dbReference type="AlphaFoldDB" id="A0A4Q4T5R6"/>
<gene>
    <name evidence="2" type="ORF">DL764_006105</name>
</gene>
<name>A0A4Q4T5R6_9PEZI</name>
<dbReference type="GO" id="GO:0005975">
    <property type="term" value="P:carbohydrate metabolic process"/>
    <property type="evidence" value="ECO:0007669"/>
    <property type="project" value="InterPro"/>
</dbReference>
<reference evidence="2 3" key="1">
    <citation type="submission" date="2018-06" db="EMBL/GenBank/DDBJ databases">
        <title>Complete Genomes of Monosporascus.</title>
        <authorList>
            <person name="Robinson A.J."/>
            <person name="Natvig D.O."/>
        </authorList>
    </citation>
    <scope>NUCLEOTIDE SEQUENCE [LARGE SCALE GENOMIC DNA]</scope>
    <source>
        <strain evidence="2 3">CBS 110550</strain>
    </source>
</reference>
<evidence type="ECO:0000313" key="2">
    <source>
        <dbReference type="EMBL" id="RYP01731.1"/>
    </source>
</evidence>
<feature type="domain" description="GH18" evidence="1">
    <location>
        <begin position="1"/>
        <end position="89"/>
    </location>
</feature>
<dbReference type="InterPro" id="IPR017853">
    <property type="entry name" value="GH"/>
</dbReference>
<dbReference type="GO" id="GO:0004568">
    <property type="term" value="F:chitinase activity"/>
    <property type="evidence" value="ECO:0007669"/>
    <property type="project" value="TreeGrafter"/>
</dbReference>